<comment type="similarity">
    <text evidence="1">Belongs to the SGT1 family.</text>
</comment>
<dbReference type="PANTHER" id="PTHR45862">
    <property type="entry name" value="PROTEIN SGT1 HOMOLOG"/>
    <property type="match status" value="1"/>
</dbReference>
<name>F0WJK5_9STRA</name>
<proteinExistence type="inferred from homology"/>
<feature type="domain" description="CS" evidence="4">
    <location>
        <begin position="153"/>
        <end position="242"/>
    </location>
</feature>
<gene>
    <name evidence="5" type="primary">AlNc14C123G6730</name>
    <name evidence="5" type="ORF">ALNC14_075970</name>
</gene>
<evidence type="ECO:0000256" key="2">
    <source>
        <dbReference type="SAM" id="MobiDB-lite"/>
    </source>
</evidence>
<evidence type="ECO:0000256" key="1">
    <source>
        <dbReference type="ARBA" id="ARBA00008509"/>
    </source>
</evidence>
<protein>
    <submittedName>
        <fullName evidence="5">Uncharacterized protein AlNc14C123G6730</fullName>
    </submittedName>
</protein>
<dbReference type="SUPFAM" id="SSF48452">
    <property type="entry name" value="TPR-like"/>
    <property type="match status" value="1"/>
</dbReference>
<dbReference type="InterPro" id="IPR007052">
    <property type="entry name" value="CS_dom"/>
</dbReference>
<feature type="compositionally biased region" description="Basic and acidic residues" evidence="2">
    <location>
        <begin position="333"/>
        <end position="343"/>
    </location>
</feature>
<feature type="domain" description="SGS" evidence="3">
    <location>
        <begin position="262"/>
        <end position="352"/>
    </location>
</feature>
<reference evidence="5" key="1">
    <citation type="journal article" date="2011" name="PLoS Biol.">
        <title>Gene gain and loss during evolution of obligate parasitism in the white rust pathogen of Arabidopsis thaliana.</title>
        <authorList>
            <person name="Kemen E."/>
            <person name="Gardiner A."/>
            <person name="Schultz-Larsen T."/>
            <person name="Kemen A.C."/>
            <person name="Balmuth A.L."/>
            <person name="Robert-Seilaniantz A."/>
            <person name="Bailey K."/>
            <person name="Holub E."/>
            <person name="Studholme D.J."/>
            <person name="Maclean D."/>
            <person name="Jones J.D."/>
        </authorList>
    </citation>
    <scope>NUCLEOTIDE SEQUENCE</scope>
</reference>
<reference evidence="5" key="2">
    <citation type="submission" date="2011-02" db="EMBL/GenBank/DDBJ databases">
        <authorList>
            <person name="MacLean D."/>
        </authorList>
    </citation>
    <scope>NUCLEOTIDE SEQUENCE</scope>
</reference>
<dbReference type="CDD" id="cd06466">
    <property type="entry name" value="p23_CS_SGT1_like"/>
    <property type="match status" value="1"/>
</dbReference>
<organism evidence="5">
    <name type="scientific">Albugo laibachii Nc14</name>
    <dbReference type="NCBI Taxonomy" id="890382"/>
    <lineage>
        <taxon>Eukaryota</taxon>
        <taxon>Sar</taxon>
        <taxon>Stramenopiles</taxon>
        <taxon>Oomycota</taxon>
        <taxon>Peronosporomycetes</taxon>
        <taxon>Albuginales</taxon>
        <taxon>Albuginaceae</taxon>
        <taxon>Albugo</taxon>
    </lineage>
</organism>
<feature type="region of interest" description="Disordered" evidence="2">
    <location>
        <begin position="244"/>
        <end position="273"/>
    </location>
</feature>
<dbReference type="SUPFAM" id="SSF49764">
    <property type="entry name" value="HSP20-like chaperones"/>
    <property type="match status" value="1"/>
</dbReference>
<dbReference type="InterPro" id="IPR008978">
    <property type="entry name" value="HSP20-like_chaperone"/>
</dbReference>
<dbReference type="SMART" id="SM00028">
    <property type="entry name" value="TPR"/>
    <property type="match status" value="3"/>
</dbReference>
<dbReference type="PROSITE" id="PS51203">
    <property type="entry name" value="CS"/>
    <property type="match status" value="1"/>
</dbReference>
<evidence type="ECO:0000313" key="5">
    <source>
        <dbReference type="EMBL" id="CCA21454.1"/>
    </source>
</evidence>
<dbReference type="InterPro" id="IPR007699">
    <property type="entry name" value="SGS_dom"/>
</dbReference>
<dbReference type="InterPro" id="IPR044563">
    <property type="entry name" value="Sgt1-like"/>
</dbReference>
<evidence type="ECO:0000259" key="3">
    <source>
        <dbReference type="PROSITE" id="PS51048"/>
    </source>
</evidence>
<sequence>MEFKQIGNALFVDEQYNEAIAAYTKSLTSNDKDADTFAKRAAVHIKLEKWEDARSDADHAIALDATLAVAYLRKGIACFEMERYKEAKDTFMCGQQIVTTASNQQHLPFSTWIRKCDAELQDKDEFADDAMQSENKTSNKEAATKLQADTLVSPRIRHEWYQSNSHVTISILQKQLQPEQVSVEIGVKEVRVIIRLFDQTVVAFDQKLCDEIIESESAWKVLGTKVEIKLKKKTNYIWQQLEEVPRQSSSNRTPDANSETKAAPKPYSGNRDWEQIDKEIRKELENEKPEGEEALQKLFQDIYGKADDETRKAMNKSFQTSGGTVLSTNWKEVSQKDYEKERQAPAGMEFKS</sequence>
<dbReference type="GO" id="GO:0051087">
    <property type="term" value="F:protein-folding chaperone binding"/>
    <property type="evidence" value="ECO:0007669"/>
    <property type="project" value="InterPro"/>
</dbReference>
<dbReference type="Gene3D" id="2.60.40.790">
    <property type="match status" value="1"/>
</dbReference>
<dbReference type="HOGENOM" id="CLU_039532_1_0_1"/>
<dbReference type="PROSITE" id="PS51048">
    <property type="entry name" value="SGS"/>
    <property type="match status" value="1"/>
</dbReference>
<feature type="compositionally biased region" description="Polar residues" evidence="2">
    <location>
        <begin position="246"/>
        <end position="260"/>
    </location>
</feature>
<dbReference type="InterPro" id="IPR019734">
    <property type="entry name" value="TPR_rpt"/>
</dbReference>
<feature type="region of interest" description="Disordered" evidence="2">
    <location>
        <begin position="333"/>
        <end position="352"/>
    </location>
</feature>
<dbReference type="Pfam" id="PF05002">
    <property type="entry name" value="SGS"/>
    <property type="match status" value="1"/>
</dbReference>
<dbReference type="EMBL" id="FR824168">
    <property type="protein sequence ID" value="CCA21454.1"/>
    <property type="molecule type" value="Genomic_DNA"/>
</dbReference>
<dbReference type="Pfam" id="PF04969">
    <property type="entry name" value="CS"/>
    <property type="match status" value="1"/>
</dbReference>
<dbReference type="Gene3D" id="1.25.40.10">
    <property type="entry name" value="Tetratricopeptide repeat domain"/>
    <property type="match status" value="1"/>
</dbReference>
<accession>F0WJK5</accession>
<dbReference type="AlphaFoldDB" id="F0WJK5"/>
<dbReference type="InterPro" id="IPR011990">
    <property type="entry name" value="TPR-like_helical_dom_sf"/>
</dbReference>
<evidence type="ECO:0000259" key="4">
    <source>
        <dbReference type="PROSITE" id="PS51203"/>
    </source>
</evidence>